<reference evidence="1 2" key="1">
    <citation type="submission" date="2024-01" db="EMBL/GenBank/DDBJ databases">
        <authorList>
            <person name="Alioto T."/>
            <person name="Alioto T."/>
            <person name="Gomez Garrido J."/>
        </authorList>
    </citation>
    <scope>NUCLEOTIDE SEQUENCE [LARGE SCALE GENOMIC DNA]</scope>
</reference>
<evidence type="ECO:0000313" key="2">
    <source>
        <dbReference type="Proteomes" id="UP001314229"/>
    </source>
</evidence>
<protein>
    <submittedName>
        <fullName evidence="1">Uncharacterized protein</fullName>
    </submittedName>
</protein>
<comment type="caution">
    <text evidence="1">The sequence shown here is derived from an EMBL/GenBank/DDBJ whole genome shotgun (WGS) entry which is preliminary data.</text>
</comment>
<evidence type="ECO:0000313" key="1">
    <source>
        <dbReference type="EMBL" id="CAK6977671.1"/>
    </source>
</evidence>
<dbReference type="AlphaFoldDB" id="A0AAV1Q503"/>
<organism evidence="1 2">
    <name type="scientific">Scomber scombrus</name>
    <name type="common">Atlantic mackerel</name>
    <name type="synonym">Scomber vernalis</name>
    <dbReference type="NCBI Taxonomy" id="13677"/>
    <lineage>
        <taxon>Eukaryota</taxon>
        <taxon>Metazoa</taxon>
        <taxon>Chordata</taxon>
        <taxon>Craniata</taxon>
        <taxon>Vertebrata</taxon>
        <taxon>Euteleostomi</taxon>
        <taxon>Actinopterygii</taxon>
        <taxon>Neopterygii</taxon>
        <taxon>Teleostei</taxon>
        <taxon>Neoteleostei</taxon>
        <taxon>Acanthomorphata</taxon>
        <taxon>Pelagiaria</taxon>
        <taxon>Scombriformes</taxon>
        <taxon>Scombridae</taxon>
        <taxon>Scomber</taxon>
    </lineage>
</organism>
<dbReference type="InterPro" id="IPR052958">
    <property type="entry name" value="IFN-induced_PKR_regulator"/>
</dbReference>
<name>A0AAV1Q503_SCOSC</name>
<proteinExistence type="predicted"/>
<sequence length="175" mass="20140">MSDQFQSNTLELSSTIDLSESVIATLSDKRAEESWVDLHDRAVDLCTKACVSQDRTCEKRQAQPPRILQEFVVEAPVERTPVTTPDALHTHFYYPVIDRLTHLYFTDPAHDLCVVRQSFSCLRRIKNFLRNSSGDNRNSNLALLSINKQRTKTLDVQRIIDIFASNHKNRRIVLI</sequence>
<dbReference type="PANTHER" id="PTHR46289:SF14">
    <property type="entry name" value="DUF4371 DOMAIN-CONTAINING PROTEIN"/>
    <property type="match status" value="1"/>
</dbReference>
<dbReference type="Proteomes" id="UP001314229">
    <property type="component" value="Unassembled WGS sequence"/>
</dbReference>
<gene>
    <name evidence="1" type="ORF">FSCOSCO3_A034662</name>
</gene>
<accession>A0AAV1Q503</accession>
<keyword evidence="2" id="KW-1185">Reference proteome</keyword>
<dbReference type="EMBL" id="CAWUFR010000423">
    <property type="protein sequence ID" value="CAK6977671.1"/>
    <property type="molecule type" value="Genomic_DNA"/>
</dbReference>
<dbReference type="PANTHER" id="PTHR46289">
    <property type="entry name" value="52 KDA REPRESSOR OF THE INHIBITOR OF THE PROTEIN KINASE-LIKE PROTEIN-RELATED"/>
    <property type="match status" value="1"/>
</dbReference>